<evidence type="ECO:0000256" key="1">
    <source>
        <dbReference type="ARBA" id="ARBA00004418"/>
    </source>
</evidence>
<organism evidence="7 8">
    <name type="scientific">Winogradskyella marina</name>
    <dbReference type="NCBI Taxonomy" id="2785530"/>
    <lineage>
        <taxon>Bacteria</taxon>
        <taxon>Pseudomonadati</taxon>
        <taxon>Bacteroidota</taxon>
        <taxon>Flavobacteriia</taxon>
        <taxon>Flavobacteriales</taxon>
        <taxon>Flavobacteriaceae</taxon>
        <taxon>Winogradskyella</taxon>
    </lineage>
</organism>
<sequence length="763" mass="86015">MGKRLQSKILIFALITNVFTVFSYQIENTANIVNNDNIVSNVIHPKLILTAQGVEDIREQLGSIPIFDKTLAKVKAEVDAEITAGIEVPIPKDYSGGYTHVRHKQNWVILQKAGVLYQLLDDEKYAKYVKDMLMQYEAIYKTLPVHPKTRSYARGKLFWQCLNDSNWLVYVSQAYDCIYNYLTKAERTRLETNLFRPFADFISIENPQFYNRVHNHSTWGNAAVGMIGLVMDDDELIQRALYGIPGADLDRNAKDDDGGYINKDGKAGFLANIEEPFSPDGYYNEGPYYQRYAMYPFLIFAEALHHVKPELGIFNYKGGVLLKSINALLNLSDADGDFFPLNDGQKGMSYYTSALVTAVDISYHFGGQNPELLSIAKEQDRVLLDDSGLAVALGIKNGFQEPFNKKSINLSDGPDGTQGGVSILRTEDLELAFKYAAQGSSHGHYDKLSFSLYEKGEEVIQDYGLARFVNIEQKGGGNYLKENKTWAKQTIAHNTVTQNETSHFTGKYDIGSLHHSDLHYFSSENKNVQVVSAIEENAYPGTTMLRTMAIIKDADFEKPYMLDIMKITSNKANQYDLPFYFLGQVLQTNFEYKTPQTLKPLGTENGYQHLFVEGIASGNNDNSKLSWLNDNKFYTLTSVTRANDELLFTRIGANDPDFNLRREPAILMRRKNSKQTTFVSTIEAHGSYSPVTESAVNSNSSIKAVKILLDTDDYTVIAITSVKDNTKLFITANRDAMQSTVHKLVVDQKEFTWEGSFVLIENK</sequence>
<proteinExistence type="predicted"/>
<evidence type="ECO:0000259" key="6">
    <source>
        <dbReference type="Pfam" id="PF07940"/>
    </source>
</evidence>
<evidence type="ECO:0000256" key="3">
    <source>
        <dbReference type="ARBA" id="ARBA00022764"/>
    </source>
</evidence>
<feature type="domain" description="Alginate lyase" evidence="5">
    <location>
        <begin position="114"/>
        <end position="335"/>
    </location>
</feature>
<feature type="domain" description="Heparinase II/III-like C-terminal" evidence="6">
    <location>
        <begin position="412"/>
        <end position="665"/>
    </location>
</feature>
<dbReference type="Pfam" id="PF05426">
    <property type="entry name" value="Alginate_lyase"/>
    <property type="match status" value="1"/>
</dbReference>
<comment type="subcellular location">
    <subcellularLocation>
        <location evidence="1">Periplasm</location>
    </subcellularLocation>
</comment>
<dbReference type="PANTHER" id="PTHR39210:SF1">
    <property type="entry name" value="HEPARIN-SULFATE LYASE"/>
    <property type="match status" value="1"/>
</dbReference>
<dbReference type="Gene3D" id="2.70.98.70">
    <property type="match status" value="1"/>
</dbReference>
<dbReference type="EMBL" id="JADOET010000005">
    <property type="protein sequence ID" value="MBF8149796.1"/>
    <property type="molecule type" value="Genomic_DNA"/>
</dbReference>
<dbReference type="InterPro" id="IPR012480">
    <property type="entry name" value="Hepar_II_III_C"/>
</dbReference>
<dbReference type="RefSeq" id="WP_195871072.1">
    <property type="nucleotide sequence ID" value="NZ_JADOET010000005.1"/>
</dbReference>
<keyword evidence="8" id="KW-1185">Reference proteome</keyword>
<comment type="caution">
    <text evidence="7">The sequence shown here is derived from an EMBL/GenBank/DDBJ whole genome shotgun (WGS) entry which is preliminary data.</text>
</comment>
<dbReference type="GO" id="GO:0016829">
    <property type="term" value="F:lyase activity"/>
    <property type="evidence" value="ECO:0007669"/>
    <property type="project" value="UniProtKB-KW"/>
</dbReference>
<name>A0ABS0EH71_9FLAO</name>
<dbReference type="Proteomes" id="UP000611215">
    <property type="component" value="Unassembled WGS sequence"/>
</dbReference>
<evidence type="ECO:0000313" key="8">
    <source>
        <dbReference type="Proteomes" id="UP000611215"/>
    </source>
</evidence>
<protein>
    <submittedName>
        <fullName evidence="7">Alginate lyase family protein</fullName>
    </submittedName>
</protein>
<dbReference type="Pfam" id="PF07940">
    <property type="entry name" value="Hepar_II_III_C"/>
    <property type="match status" value="1"/>
</dbReference>
<keyword evidence="2" id="KW-0732">Signal</keyword>
<dbReference type="PANTHER" id="PTHR39210">
    <property type="entry name" value="HEPARIN-SULFATE LYASE"/>
    <property type="match status" value="1"/>
</dbReference>
<keyword evidence="3" id="KW-0574">Periplasm</keyword>
<keyword evidence="4 7" id="KW-0456">Lyase</keyword>
<accession>A0ABS0EH71</accession>
<evidence type="ECO:0000256" key="4">
    <source>
        <dbReference type="ARBA" id="ARBA00023239"/>
    </source>
</evidence>
<dbReference type="Gene3D" id="1.50.10.100">
    <property type="entry name" value="Chondroitin AC/alginate lyase"/>
    <property type="match status" value="1"/>
</dbReference>
<evidence type="ECO:0000256" key="2">
    <source>
        <dbReference type="ARBA" id="ARBA00022729"/>
    </source>
</evidence>
<evidence type="ECO:0000259" key="5">
    <source>
        <dbReference type="Pfam" id="PF05426"/>
    </source>
</evidence>
<reference evidence="7 8" key="1">
    <citation type="submission" date="2020-11" db="EMBL/GenBank/DDBJ databases">
        <title>Winogradskyella marina sp. nov., isolated from marine sediment.</title>
        <authorList>
            <person name="Bo J."/>
            <person name="Wang S."/>
            <person name="Song X."/>
            <person name="Du Z."/>
        </authorList>
    </citation>
    <scope>NUCLEOTIDE SEQUENCE [LARGE SCALE GENOMIC DNA]</scope>
    <source>
        <strain evidence="7 8">F6397</strain>
    </source>
</reference>
<dbReference type="SUPFAM" id="SSF48230">
    <property type="entry name" value="Chondroitin AC/alginate lyase"/>
    <property type="match status" value="1"/>
</dbReference>
<gene>
    <name evidence="7" type="ORF">ITJ86_07785</name>
</gene>
<dbReference type="InterPro" id="IPR008929">
    <property type="entry name" value="Chondroitin_lyas"/>
</dbReference>
<evidence type="ECO:0000313" key="7">
    <source>
        <dbReference type="EMBL" id="MBF8149796.1"/>
    </source>
</evidence>
<dbReference type="InterPro" id="IPR008397">
    <property type="entry name" value="Alginate_lyase_dom"/>
</dbReference>